<dbReference type="GO" id="GO:0022857">
    <property type="term" value="F:transmembrane transporter activity"/>
    <property type="evidence" value="ECO:0007669"/>
    <property type="project" value="InterPro"/>
</dbReference>
<dbReference type="Pfam" id="PF07690">
    <property type="entry name" value="MFS_1"/>
    <property type="match status" value="2"/>
</dbReference>
<evidence type="ECO:0000256" key="1">
    <source>
        <dbReference type="ARBA" id="ARBA00022692"/>
    </source>
</evidence>
<sequence>MMHDVEEEEVTFDEAGLLDNKQKRSRSSVWCQSMIKILCLSLAFFSLGLCIAIPGPTLIDLGERVQSDTTHMALVFTARSVGYLLGALVGGFLFDIFDKQLLLCVTLFLASLATCVIPWALTLVVLAVMFSLQGIAMGVLDTGGNALCVRIWGKRSSPYIQVMHFAFGIGAFIAPLLSQPFLHEVSLANTSSTNPITDGSQILRLLINNGSSLRIKREDLKSGQNLTKSLNDSSSFVTSLKTSTSPPVSMESNDSVTTLAPTTTTVKIRKPSANDLPLAPGCADGGCAKNKDDMTDSDKAAPPVPPMSSPDSKKSSITLTPTTVSQGSGNALNDSFNGTSVDNTNDKSTPIISTISTLPLSTPPNQATTTTSILKATTTTPKPTTTTPKPTTTTPKPTTTTPKPTTTTPKPTTTTPKSTTTTSKPTTTTPKPTTATPKPTTLPIDIADCLLCAGVNKSLLNIDDVQETSTAVNQSDVTDITTVTMETSTAVKPQTVGDMFNTMVQSVKNMSKIQFSYTIIAALLLVNAVIFLILFCYDKKKGDLDLIAQREKEDYVQNTCVRLVILLVMFLFFLSYIGMETTYGGLIMTFTVEYMDWNKNQGAIVTAIFWGSLAAGRGFSIFIAGCCKPHCMLIIDLFLVIGGATMLSFFVQKYSFILWLGTLFLGLGMSSIFPTGLAWTEQYFRMTGKSTAVLVTGSALGQMIIPVATGYTFEKINKMYLMYVVLILSVFCTVLFIVMQLLASKCSKMSVSQNGFMPLRSEDSIELDGMSYGTTEESTRRRLLPSYNDVEYDQLPQDGDFELD</sequence>
<keyword evidence="7" id="KW-1185">Reference proteome</keyword>
<dbReference type="PANTHER" id="PTHR23121:SF9">
    <property type="entry name" value="SODIUM-DEPENDENT GLUCOSE TRANSPORTER 1"/>
    <property type="match status" value="1"/>
</dbReference>
<feature type="region of interest" description="Disordered" evidence="4">
    <location>
        <begin position="236"/>
        <end position="257"/>
    </location>
</feature>
<accession>A0A210QP74</accession>
<dbReference type="AlphaFoldDB" id="A0A210QP74"/>
<feature type="compositionally biased region" description="Polar residues" evidence="4">
    <location>
        <begin position="236"/>
        <end position="256"/>
    </location>
</feature>
<feature type="transmembrane region" description="Helical" evidence="5">
    <location>
        <begin position="159"/>
        <end position="177"/>
    </location>
</feature>
<evidence type="ECO:0000256" key="3">
    <source>
        <dbReference type="ARBA" id="ARBA00023136"/>
    </source>
</evidence>
<comment type="caution">
    <text evidence="6">The sequence shown here is derived from an EMBL/GenBank/DDBJ whole genome shotgun (WGS) entry which is preliminary data.</text>
</comment>
<dbReference type="OrthoDB" id="546893at2759"/>
<feature type="compositionally biased region" description="Basic and acidic residues" evidence="4">
    <location>
        <begin position="289"/>
        <end position="299"/>
    </location>
</feature>
<feature type="compositionally biased region" description="Low complexity" evidence="4">
    <location>
        <begin position="368"/>
        <end position="439"/>
    </location>
</feature>
<feature type="region of interest" description="Disordered" evidence="4">
    <location>
        <begin position="776"/>
        <end position="804"/>
    </location>
</feature>
<name>A0A210QP74_MIZYE</name>
<proteinExistence type="predicted"/>
<feature type="transmembrane region" description="Helical" evidence="5">
    <location>
        <begin position="515"/>
        <end position="538"/>
    </location>
</feature>
<feature type="transmembrane region" description="Helical" evidence="5">
    <location>
        <begin position="101"/>
        <end position="121"/>
    </location>
</feature>
<feature type="transmembrane region" description="Helical" evidence="5">
    <location>
        <begin position="691"/>
        <end position="713"/>
    </location>
</feature>
<reference evidence="6 7" key="1">
    <citation type="journal article" date="2017" name="Nat. Ecol. Evol.">
        <title>Scallop genome provides insights into evolution of bilaterian karyotype and development.</title>
        <authorList>
            <person name="Wang S."/>
            <person name="Zhang J."/>
            <person name="Jiao W."/>
            <person name="Li J."/>
            <person name="Xun X."/>
            <person name="Sun Y."/>
            <person name="Guo X."/>
            <person name="Huan P."/>
            <person name="Dong B."/>
            <person name="Zhang L."/>
            <person name="Hu X."/>
            <person name="Sun X."/>
            <person name="Wang J."/>
            <person name="Zhao C."/>
            <person name="Wang Y."/>
            <person name="Wang D."/>
            <person name="Huang X."/>
            <person name="Wang R."/>
            <person name="Lv J."/>
            <person name="Li Y."/>
            <person name="Zhang Z."/>
            <person name="Liu B."/>
            <person name="Lu W."/>
            <person name="Hui Y."/>
            <person name="Liang J."/>
            <person name="Zhou Z."/>
            <person name="Hou R."/>
            <person name="Li X."/>
            <person name="Liu Y."/>
            <person name="Li H."/>
            <person name="Ning X."/>
            <person name="Lin Y."/>
            <person name="Zhao L."/>
            <person name="Xing Q."/>
            <person name="Dou J."/>
            <person name="Li Y."/>
            <person name="Mao J."/>
            <person name="Guo H."/>
            <person name="Dou H."/>
            <person name="Li T."/>
            <person name="Mu C."/>
            <person name="Jiang W."/>
            <person name="Fu Q."/>
            <person name="Fu X."/>
            <person name="Miao Y."/>
            <person name="Liu J."/>
            <person name="Yu Q."/>
            <person name="Li R."/>
            <person name="Liao H."/>
            <person name="Li X."/>
            <person name="Kong Y."/>
            <person name="Jiang Z."/>
            <person name="Chourrout D."/>
            <person name="Li R."/>
            <person name="Bao Z."/>
        </authorList>
    </citation>
    <scope>NUCLEOTIDE SEQUENCE [LARGE SCALE GENOMIC DNA]</scope>
    <source>
        <strain evidence="6 7">PY_sf001</strain>
    </source>
</reference>
<evidence type="ECO:0000313" key="6">
    <source>
        <dbReference type="EMBL" id="OWF50543.1"/>
    </source>
</evidence>
<feature type="region of interest" description="Disordered" evidence="4">
    <location>
        <begin position="287"/>
        <end position="439"/>
    </location>
</feature>
<evidence type="ECO:0000256" key="5">
    <source>
        <dbReference type="SAM" id="Phobius"/>
    </source>
</evidence>
<evidence type="ECO:0000313" key="7">
    <source>
        <dbReference type="Proteomes" id="UP000242188"/>
    </source>
</evidence>
<dbReference type="Gene3D" id="1.20.1250.20">
    <property type="entry name" value="MFS general substrate transporter like domains"/>
    <property type="match status" value="2"/>
</dbReference>
<dbReference type="PANTHER" id="PTHR23121">
    <property type="entry name" value="SODIUM-DEPENDENT GLUCOSE TRANSPORTER 1"/>
    <property type="match status" value="1"/>
</dbReference>
<feature type="transmembrane region" description="Helical" evidence="5">
    <location>
        <begin position="656"/>
        <end position="679"/>
    </location>
</feature>
<feature type="transmembrane region" description="Helical" evidence="5">
    <location>
        <begin position="559"/>
        <end position="579"/>
    </location>
</feature>
<keyword evidence="3 5" id="KW-0472">Membrane</keyword>
<feature type="transmembrane region" description="Helical" evidence="5">
    <location>
        <begin position="719"/>
        <end position="743"/>
    </location>
</feature>
<protein>
    <submittedName>
        <fullName evidence="6">Sodium-dependent glucose transporter 1</fullName>
    </submittedName>
</protein>
<dbReference type="SUPFAM" id="SSF103473">
    <property type="entry name" value="MFS general substrate transporter"/>
    <property type="match status" value="2"/>
</dbReference>
<dbReference type="Proteomes" id="UP000242188">
    <property type="component" value="Unassembled WGS sequence"/>
</dbReference>
<dbReference type="EMBL" id="NEDP02002573">
    <property type="protein sequence ID" value="OWF50543.1"/>
    <property type="molecule type" value="Genomic_DNA"/>
</dbReference>
<dbReference type="InterPro" id="IPR011701">
    <property type="entry name" value="MFS"/>
</dbReference>
<evidence type="ECO:0000256" key="2">
    <source>
        <dbReference type="ARBA" id="ARBA00022989"/>
    </source>
</evidence>
<feature type="transmembrane region" description="Helical" evidence="5">
    <location>
        <begin position="603"/>
        <end position="624"/>
    </location>
</feature>
<keyword evidence="1 5" id="KW-0812">Transmembrane</keyword>
<feature type="transmembrane region" description="Helical" evidence="5">
    <location>
        <begin position="127"/>
        <end position="147"/>
    </location>
</feature>
<gene>
    <name evidence="6" type="ORF">KP79_PYT18258</name>
</gene>
<dbReference type="InterPro" id="IPR036259">
    <property type="entry name" value="MFS_trans_sf"/>
</dbReference>
<feature type="transmembrane region" description="Helical" evidence="5">
    <location>
        <begin position="74"/>
        <end position="94"/>
    </location>
</feature>
<organism evidence="6 7">
    <name type="scientific">Mizuhopecten yessoensis</name>
    <name type="common">Japanese scallop</name>
    <name type="synonym">Patinopecten yessoensis</name>
    <dbReference type="NCBI Taxonomy" id="6573"/>
    <lineage>
        <taxon>Eukaryota</taxon>
        <taxon>Metazoa</taxon>
        <taxon>Spiralia</taxon>
        <taxon>Lophotrochozoa</taxon>
        <taxon>Mollusca</taxon>
        <taxon>Bivalvia</taxon>
        <taxon>Autobranchia</taxon>
        <taxon>Pteriomorphia</taxon>
        <taxon>Pectinida</taxon>
        <taxon>Pectinoidea</taxon>
        <taxon>Pectinidae</taxon>
        <taxon>Mizuhopecten</taxon>
    </lineage>
</organism>
<keyword evidence="6" id="KW-0813">Transport</keyword>
<feature type="compositionally biased region" description="Polar residues" evidence="4">
    <location>
        <begin position="317"/>
        <end position="367"/>
    </location>
</feature>
<feature type="transmembrane region" description="Helical" evidence="5">
    <location>
        <begin position="631"/>
        <end position="650"/>
    </location>
</feature>
<feature type="transmembrane region" description="Helical" evidence="5">
    <location>
        <begin position="33"/>
        <end position="54"/>
    </location>
</feature>
<keyword evidence="2 5" id="KW-1133">Transmembrane helix</keyword>
<evidence type="ECO:0000256" key="4">
    <source>
        <dbReference type="SAM" id="MobiDB-lite"/>
    </source>
</evidence>
<keyword evidence="6" id="KW-0762">Sugar transport</keyword>